<dbReference type="EMBL" id="PEVB01000103">
    <property type="protein sequence ID" value="PIV06757.1"/>
    <property type="molecule type" value="Genomic_DNA"/>
</dbReference>
<evidence type="ECO:0000313" key="4">
    <source>
        <dbReference type="Proteomes" id="UP000229191"/>
    </source>
</evidence>
<dbReference type="AlphaFoldDB" id="A0A2M7BMQ6"/>
<name>A0A2M7BMQ6_9BACT</name>
<organism evidence="3 4">
    <name type="scientific">Candidatus Shapirobacteria bacterium CG03_land_8_20_14_0_80_35_14</name>
    <dbReference type="NCBI Taxonomy" id="1974878"/>
    <lineage>
        <taxon>Bacteria</taxon>
        <taxon>Candidatus Shapironibacteriota</taxon>
    </lineage>
</organism>
<dbReference type="FunFam" id="3.20.20.70:FF:000424">
    <property type="entry name" value="Inosine-5'-monophosphate dehydrogenase 2"/>
    <property type="match status" value="1"/>
</dbReference>
<dbReference type="GO" id="GO:0006183">
    <property type="term" value="P:GTP biosynthetic process"/>
    <property type="evidence" value="ECO:0007669"/>
    <property type="project" value="TreeGrafter"/>
</dbReference>
<dbReference type="PANTHER" id="PTHR11911">
    <property type="entry name" value="INOSINE-5-MONOPHOSPHATE DEHYDROGENASE RELATED"/>
    <property type="match status" value="1"/>
</dbReference>
<sequence length="489" mass="53494">MTTPNNRLAFLSSNIGPRSPFSHIEILTAVSDIFNCNFSVLSRKNFASESFWLIDSIKFGKYPNLAIFTDISSSKFKKSSNNSLLIVGFNFPIHFSSIFASIFTSSNRPSNSSFFKISSKFHFKFICLLYLKNSAKIYYVLLNKLGLTFNDVLLVPQYSNINSRSKVSLKTSITPKFSINFPIISINMDSVTGVDMAIAMAKYGGISFYPRFATPEIQSQEIKQILDLGFPVIPAVGIKETELHRVDLLVSVGVKIITIDVAHAHQQTCLNFIKTVKSKYPNLEIIAGVVATYEGARDLFKAGADSVRVGVGPGTICTTRVVTGSGVPQITAVMDAFKAGQEFNRPIIADGGTKNTGDIVKALAAGGNAVVIGSQLAGTDESPGKVIEINNKKYKPYNASTSKTEKIKHLKNCHLDKNKDYINHIEGIDSYVNYNGPVSHILAQMEAGIRSGLSYSGAQNISKFHQKAQFIHVTSSLSTENQNRGVILL</sequence>
<dbReference type="GO" id="GO:0003938">
    <property type="term" value="F:IMP dehydrogenase activity"/>
    <property type="evidence" value="ECO:0007669"/>
    <property type="project" value="InterPro"/>
</dbReference>
<evidence type="ECO:0000256" key="1">
    <source>
        <dbReference type="ARBA" id="ARBA00005502"/>
    </source>
</evidence>
<dbReference type="InterPro" id="IPR013785">
    <property type="entry name" value="Aldolase_TIM"/>
</dbReference>
<dbReference type="InterPro" id="IPR005990">
    <property type="entry name" value="IMP_DH"/>
</dbReference>
<reference evidence="4" key="1">
    <citation type="submission" date="2017-09" db="EMBL/GenBank/DDBJ databases">
        <title>Depth-based differentiation of microbial function through sediment-hosted aquifers and enrichment of novel symbionts in the deep terrestrial subsurface.</title>
        <authorList>
            <person name="Probst A.J."/>
            <person name="Ladd B."/>
            <person name="Jarett J.K."/>
            <person name="Geller-Mcgrath D.E."/>
            <person name="Sieber C.M.K."/>
            <person name="Emerson J.B."/>
            <person name="Anantharaman K."/>
            <person name="Thomas B.C."/>
            <person name="Malmstrom R."/>
            <person name="Stieglmeier M."/>
            <person name="Klingl A."/>
            <person name="Woyke T."/>
            <person name="Ryan C.M."/>
            <person name="Banfield J.F."/>
        </authorList>
    </citation>
    <scope>NUCLEOTIDE SEQUENCE [LARGE SCALE GENOMIC DNA]</scope>
</reference>
<gene>
    <name evidence="3" type="ORF">COS53_03790</name>
</gene>
<dbReference type="Gene3D" id="3.20.20.70">
    <property type="entry name" value="Aldolase class I"/>
    <property type="match status" value="1"/>
</dbReference>
<dbReference type="Pfam" id="PF00478">
    <property type="entry name" value="IMPDH"/>
    <property type="match status" value="1"/>
</dbReference>
<accession>A0A2M7BMQ6</accession>
<comment type="similarity">
    <text evidence="1">Belongs to the IMPDH/GMPR family.</text>
</comment>
<dbReference type="Proteomes" id="UP000229191">
    <property type="component" value="Unassembled WGS sequence"/>
</dbReference>
<evidence type="ECO:0000313" key="3">
    <source>
        <dbReference type="EMBL" id="PIV06757.1"/>
    </source>
</evidence>
<comment type="caution">
    <text evidence="3">The sequence shown here is derived from an EMBL/GenBank/DDBJ whole genome shotgun (WGS) entry which is preliminary data.</text>
</comment>
<protein>
    <recommendedName>
        <fullName evidence="2">IMP dehydrogenase/GMP reductase domain-containing protein</fullName>
    </recommendedName>
</protein>
<evidence type="ECO:0000259" key="2">
    <source>
        <dbReference type="Pfam" id="PF00478"/>
    </source>
</evidence>
<dbReference type="SMART" id="SM01240">
    <property type="entry name" value="IMPDH"/>
    <property type="match status" value="1"/>
</dbReference>
<feature type="domain" description="IMP dehydrogenase/GMP reductase" evidence="2">
    <location>
        <begin position="146"/>
        <end position="481"/>
    </location>
</feature>
<dbReference type="SUPFAM" id="SSF51412">
    <property type="entry name" value="Inosine monophosphate dehydrogenase (IMPDH)"/>
    <property type="match status" value="1"/>
</dbReference>
<dbReference type="CDD" id="cd00381">
    <property type="entry name" value="IMPDH"/>
    <property type="match status" value="1"/>
</dbReference>
<dbReference type="PANTHER" id="PTHR11911:SF111">
    <property type="entry name" value="INOSINE-5'-MONOPHOSPHATE DEHYDROGENASE"/>
    <property type="match status" value="1"/>
</dbReference>
<dbReference type="InterPro" id="IPR001093">
    <property type="entry name" value="IMP_DH_GMPRt"/>
</dbReference>
<proteinExistence type="inferred from homology"/>